<dbReference type="PANTHER" id="PTHR48174">
    <property type="entry name" value="DUF946 FAMILY PROTEIN"/>
    <property type="match status" value="1"/>
</dbReference>
<feature type="signal peptide" evidence="1">
    <location>
        <begin position="1"/>
        <end position="25"/>
    </location>
</feature>
<proteinExistence type="predicted"/>
<evidence type="ECO:0000313" key="2">
    <source>
        <dbReference type="Proteomes" id="UP000085678"/>
    </source>
</evidence>
<dbReference type="AlphaFoldDB" id="A0A1S3H6W5"/>
<keyword evidence="1" id="KW-0732">Signal</keyword>
<protein>
    <submittedName>
        <fullName evidence="3">Vacuolar protein sorting-associated protein TDA6</fullName>
    </submittedName>
</protein>
<sequence>MLSTIYAILVTLCLLLACRPTSVRAQRLKRRSLDPSCSLQLADDTLPSRNHDDVVAAAAKWAPMVNLADGEEWRPSSVDFFLNEVNLRGGTPTDVTSATLPVCNDDCYLETKVGLSCASCRDPPVFRGQDPAVAPVYAIYEETNNTVSITYWFFYPYNRGKRVCIGYYVDVCCGEVWGRCLCGRISTCIGGYSTFGHHVGDWERVVITFKDDKLYSIYLYIHGSEATAQFGGEFIWDGQSFKQGSRTVSLTECSHPVIYSAKGSHGSWPEPGEHVYKDIIMDKLVDSCSDGQDWQTWNNLKVVKNTGAPFTGEFSFLNFKGRWGNRESECTLRTIGIDQCILSNGPTGPLN</sequence>
<dbReference type="GeneID" id="106151964"/>
<organism evidence="2 3">
    <name type="scientific">Lingula anatina</name>
    <name type="common">Brachiopod</name>
    <name type="synonym">Lingula unguis</name>
    <dbReference type="NCBI Taxonomy" id="7574"/>
    <lineage>
        <taxon>Eukaryota</taxon>
        <taxon>Metazoa</taxon>
        <taxon>Spiralia</taxon>
        <taxon>Lophotrochozoa</taxon>
        <taxon>Brachiopoda</taxon>
        <taxon>Linguliformea</taxon>
        <taxon>Lingulata</taxon>
        <taxon>Lingulida</taxon>
        <taxon>Linguloidea</taxon>
        <taxon>Lingulidae</taxon>
        <taxon>Lingula</taxon>
    </lineage>
</organism>
<dbReference type="PANTHER" id="PTHR48174:SF5">
    <property type="entry name" value="VACUOLAR PROTEIN SORTING-ASSOCIATED PROTEIN 62"/>
    <property type="match status" value="1"/>
</dbReference>
<gene>
    <name evidence="3" type="primary">LOC106151964</name>
</gene>
<feature type="chain" id="PRO_5015142662" evidence="1">
    <location>
        <begin position="26"/>
        <end position="351"/>
    </location>
</feature>
<keyword evidence="2" id="KW-1185">Reference proteome</keyword>
<dbReference type="OrthoDB" id="188042at2759"/>
<dbReference type="OMA" id="DECETID"/>
<dbReference type="InParanoid" id="A0A1S3H6W5"/>
<evidence type="ECO:0000313" key="3">
    <source>
        <dbReference type="RefSeq" id="XP_013380869.2"/>
    </source>
</evidence>
<name>A0A1S3H6W5_LINAN</name>
<accession>A0A1S3H6W5</accession>
<evidence type="ECO:0000256" key="1">
    <source>
        <dbReference type="SAM" id="SignalP"/>
    </source>
</evidence>
<dbReference type="KEGG" id="lak:106151964"/>
<dbReference type="RefSeq" id="XP_013380869.2">
    <property type="nucleotide sequence ID" value="XM_013525415.2"/>
</dbReference>
<reference evidence="3" key="1">
    <citation type="submission" date="2025-08" db="UniProtKB">
        <authorList>
            <consortium name="RefSeq"/>
        </authorList>
    </citation>
    <scope>IDENTIFICATION</scope>
    <source>
        <tissue evidence="3">Gonads</tissue>
    </source>
</reference>
<dbReference type="Proteomes" id="UP000085678">
    <property type="component" value="Unplaced"/>
</dbReference>